<protein>
    <submittedName>
        <fullName evidence="7">RNA polymerase sigma-70 factor</fullName>
    </submittedName>
</protein>
<feature type="domain" description="RNA polymerase sigma factor 70 region 4 type 2" evidence="6">
    <location>
        <begin position="120"/>
        <end position="169"/>
    </location>
</feature>
<accession>A0A2D0NBL7</accession>
<evidence type="ECO:0000313" key="8">
    <source>
        <dbReference type="Proteomes" id="UP000223913"/>
    </source>
</evidence>
<dbReference type="SUPFAM" id="SSF88659">
    <property type="entry name" value="Sigma3 and sigma4 domains of RNA polymerase sigma factors"/>
    <property type="match status" value="1"/>
</dbReference>
<dbReference type="NCBIfam" id="TIGR02985">
    <property type="entry name" value="Sig70_bacteroi1"/>
    <property type="match status" value="1"/>
</dbReference>
<dbReference type="GO" id="GO:0003677">
    <property type="term" value="F:DNA binding"/>
    <property type="evidence" value="ECO:0007669"/>
    <property type="project" value="InterPro"/>
</dbReference>
<dbReference type="InterPro" id="IPR039425">
    <property type="entry name" value="RNA_pol_sigma-70-like"/>
</dbReference>
<evidence type="ECO:0000313" key="7">
    <source>
        <dbReference type="EMBL" id="PHN05786.1"/>
    </source>
</evidence>
<dbReference type="Gene3D" id="1.10.1740.10">
    <property type="match status" value="1"/>
</dbReference>
<dbReference type="Proteomes" id="UP000223913">
    <property type="component" value="Unassembled WGS sequence"/>
</dbReference>
<dbReference type="InterPro" id="IPR013324">
    <property type="entry name" value="RNA_pol_sigma_r3/r4-like"/>
</dbReference>
<keyword evidence="3" id="KW-0731">Sigma factor</keyword>
<dbReference type="GO" id="GO:0016987">
    <property type="term" value="F:sigma factor activity"/>
    <property type="evidence" value="ECO:0007669"/>
    <property type="project" value="UniProtKB-KW"/>
</dbReference>
<dbReference type="EMBL" id="PDUD01000020">
    <property type="protein sequence ID" value="PHN05786.1"/>
    <property type="molecule type" value="Genomic_DNA"/>
</dbReference>
<keyword evidence="2" id="KW-0805">Transcription regulation</keyword>
<dbReference type="InterPro" id="IPR013325">
    <property type="entry name" value="RNA_pol_sigma_r2"/>
</dbReference>
<gene>
    <name evidence="7" type="ORF">CRP01_15040</name>
</gene>
<evidence type="ECO:0000256" key="4">
    <source>
        <dbReference type="ARBA" id="ARBA00023163"/>
    </source>
</evidence>
<name>A0A2D0NBL7_FLAN2</name>
<dbReference type="SUPFAM" id="SSF88946">
    <property type="entry name" value="Sigma2 domain of RNA polymerase sigma factors"/>
    <property type="match status" value="1"/>
</dbReference>
<organism evidence="7 8">
    <name type="scientific">Flavilitoribacter nigricans (strain ATCC 23147 / DSM 23189 / NBRC 102662 / NCIMB 1420 / SS-2)</name>
    <name type="common">Lewinella nigricans</name>
    <dbReference type="NCBI Taxonomy" id="1122177"/>
    <lineage>
        <taxon>Bacteria</taxon>
        <taxon>Pseudomonadati</taxon>
        <taxon>Bacteroidota</taxon>
        <taxon>Saprospiria</taxon>
        <taxon>Saprospirales</taxon>
        <taxon>Lewinellaceae</taxon>
        <taxon>Flavilitoribacter</taxon>
    </lineage>
</organism>
<dbReference type="InterPro" id="IPR007627">
    <property type="entry name" value="RNA_pol_sigma70_r2"/>
</dbReference>
<dbReference type="GO" id="GO:0006352">
    <property type="term" value="P:DNA-templated transcription initiation"/>
    <property type="evidence" value="ECO:0007669"/>
    <property type="project" value="InterPro"/>
</dbReference>
<keyword evidence="4" id="KW-0804">Transcription</keyword>
<dbReference type="NCBIfam" id="TIGR02937">
    <property type="entry name" value="sigma70-ECF"/>
    <property type="match status" value="1"/>
</dbReference>
<keyword evidence="8" id="KW-1185">Reference proteome</keyword>
<dbReference type="RefSeq" id="WP_099150876.1">
    <property type="nucleotide sequence ID" value="NZ_PDUD01000020.1"/>
</dbReference>
<dbReference type="InterPro" id="IPR014284">
    <property type="entry name" value="RNA_pol_sigma-70_dom"/>
</dbReference>
<sequence length="191" mass="22660">MPTEDHKQILERLREDDQSALQELFDQCYLPVCTTIRRFISDHALVEDLAQEVFVRFWEKRNTLQINSSLNGYLRRMAINEALGYLRKNKVYIEELDPQTNKELAPDVEKQLLHSELEAEIRAAIDNLPPRCRTVFQLSRFEELTYQEIADKMEISIKTVENQMGKALRVLREQLQQYLNLILLVIFTWFD</sequence>
<evidence type="ECO:0000256" key="1">
    <source>
        <dbReference type="ARBA" id="ARBA00010641"/>
    </source>
</evidence>
<comment type="similarity">
    <text evidence="1">Belongs to the sigma-70 factor family. ECF subfamily.</text>
</comment>
<dbReference type="Pfam" id="PF04542">
    <property type="entry name" value="Sigma70_r2"/>
    <property type="match status" value="1"/>
</dbReference>
<dbReference type="PANTHER" id="PTHR43133">
    <property type="entry name" value="RNA POLYMERASE ECF-TYPE SIGMA FACTO"/>
    <property type="match status" value="1"/>
</dbReference>
<dbReference type="InterPro" id="IPR014327">
    <property type="entry name" value="RNA_pol_sigma70_bacteroid"/>
</dbReference>
<evidence type="ECO:0000259" key="6">
    <source>
        <dbReference type="Pfam" id="PF08281"/>
    </source>
</evidence>
<dbReference type="Gene3D" id="1.10.10.10">
    <property type="entry name" value="Winged helix-like DNA-binding domain superfamily/Winged helix DNA-binding domain"/>
    <property type="match status" value="1"/>
</dbReference>
<proteinExistence type="inferred from homology"/>
<dbReference type="InterPro" id="IPR013249">
    <property type="entry name" value="RNA_pol_sigma70_r4_t2"/>
</dbReference>
<reference evidence="7 8" key="1">
    <citation type="submission" date="2017-10" db="EMBL/GenBank/DDBJ databases">
        <title>The draft genome sequence of Lewinella nigricans NBRC 102662.</title>
        <authorList>
            <person name="Wang K."/>
        </authorList>
    </citation>
    <scope>NUCLEOTIDE SEQUENCE [LARGE SCALE GENOMIC DNA]</scope>
    <source>
        <strain evidence="7 8">NBRC 102662</strain>
    </source>
</reference>
<dbReference type="Pfam" id="PF08281">
    <property type="entry name" value="Sigma70_r4_2"/>
    <property type="match status" value="1"/>
</dbReference>
<evidence type="ECO:0000256" key="3">
    <source>
        <dbReference type="ARBA" id="ARBA00023082"/>
    </source>
</evidence>
<dbReference type="AlphaFoldDB" id="A0A2D0NBL7"/>
<evidence type="ECO:0000259" key="5">
    <source>
        <dbReference type="Pfam" id="PF04542"/>
    </source>
</evidence>
<dbReference type="InterPro" id="IPR036388">
    <property type="entry name" value="WH-like_DNA-bd_sf"/>
</dbReference>
<dbReference type="CDD" id="cd06171">
    <property type="entry name" value="Sigma70_r4"/>
    <property type="match status" value="1"/>
</dbReference>
<comment type="caution">
    <text evidence="7">The sequence shown here is derived from an EMBL/GenBank/DDBJ whole genome shotgun (WGS) entry which is preliminary data.</text>
</comment>
<feature type="domain" description="RNA polymerase sigma-70 region 2" evidence="5">
    <location>
        <begin position="24"/>
        <end position="90"/>
    </location>
</feature>
<dbReference type="PANTHER" id="PTHR43133:SF46">
    <property type="entry name" value="RNA POLYMERASE SIGMA-70 FACTOR ECF SUBFAMILY"/>
    <property type="match status" value="1"/>
</dbReference>
<evidence type="ECO:0000256" key="2">
    <source>
        <dbReference type="ARBA" id="ARBA00023015"/>
    </source>
</evidence>
<dbReference type="OrthoDB" id="1524077at2"/>